<feature type="compositionally biased region" description="Polar residues" evidence="2">
    <location>
        <begin position="566"/>
        <end position="575"/>
    </location>
</feature>
<evidence type="ECO:0000313" key="6">
    <source>
        <dbReference type="Proteomes" id="UP000799436"/>
    </source>
</evidence>
<dbReference type="InterPro" id="IPR031313">
    <property type="entry name" value="Sin1_PH_dom"/>
</dbReference>
<name>A0A6G1L5N6_9PEZI</name>
<feature type="compositionally biased region" description="Pro residues" evidence="2">
    <location>
        <begin position="537"/>
        <end position="550"/>
    </location>
</feature>
<dbReference type="Pfam" id="PF16978">
    <property type="entry name" value="CRIM"/>
    <property type="match status" value="1"/>
</dbReference>
<feature type="compositionally biased region" description="Acidic residues" evidence="2">
    <location>
        <begin position="266"/>
        <end position="297"/>
    </location>
</feature>
<dbReference type="GO" id="GO:0005886">
    <property type="term" value="C:plasma membrane"/>
    <property type="evidence" value="ECO:0007669"/>
    <property type="project" value="TreeGrafter"/>
</dbReference>
<dbReference type="GO" id="GO:0031932">
    <property type="term" value="C:TORC2 complex"/>
    <property type="evidence" value="ECO:0007669"/>
    <property type="project" value="InterPro"/>
</dbReference>
<reference evidence="5" key="1">
    <citation type="journal article" date="2020" name="Stud. Mycol.">
        <title>101 Dothideomycetes genomes: a test case for predicting lifestyles and emergence of pathogens.</title>
        <authorList>
            <person name="Haridas S."/>
            <person name="Albert R."/>
            <person name="Binder M."/>
            <person name="Bloem J."/>
            <person name="Labutti K."/>
            <person name="Salamov A."/>
            <person name="Andreopoulos B."/>
            <person name="Baker S."/>
            <person name="Barry K."/>
            <person name="Bills G."/>
            <person name="Bluhm B."/>
            <person name="Cannon C."/>
            <person name="Castanera R."/>
            <person name="Culley D."/>
            <person name="Daum C."/>
            <person name="Ezra D."/>
            <person name="Gonzalez J."/>
            <person name="Henrissat B."/>
            <person name="Kuo A."/>
            <person name="Liang C."/>
            <person name="Lipzen A."/>
            <person name="Lutzoni F."/>
            <person name="Magnuson J."/>
            <person name="Mondo S."/>
            <person name="Nolan M."/>
            <person name="Ohm R."/>
            <person name="Pangilinan J."/>
            <person name="Park H.-J."/>
            <person name="Ramirez L."/>
            <person name="Alfaro M."/>
            <person name="Sun H."/>
            <person name="Tritt A."/>
            <person name="Yoshinaga Y."/>
            <person name="Zwiers L.-H."/>
            <person name="Turgeon B."/>
            <person name="Goodwin S."/>
            <person name="Spatafora J."/>
            <person name="Crous P."/>
            <person name="Grigoriev I."/>
        </authorList>
    </citation>
    <scope>NUCLEOTIDE SEQUENCE</scope>
    <source>
        <strain evidence="5">CBS 116005</strain>
    </source>
</reference>
<feature type="region of interest" description="Disordered" evidence="2">
    <location>
        <begin position="70"/>
        <end position="386"/>
    </location>
</feature>
<dbReference type="PANTHER" id="PTHR13335">
    <property type="entry name" value="TARGET OF RAPAMYCIN COMPLEX 2 SUBUNIT MAPKAP1"/>
    <property type="match status" value="1"/>
</dbReference>
<dbReference type="GO" id="GO:0038203">
    <property type="term" value="P:TORC2 signaling"/>
    <property type="evidence" value="ECO:0007669"/>
    <property type="project" value="TreeGrafter"/>
</dbReference>
<dbReference type="InterPro" id="IPR031567">
    <property type="entry name" value="CRIM_dom"/>
</dbReference>
<dbReference type="Gene3D" id="2.30.29.30">
    <property type="entry name" value="Pleckstrin-homology domain (PH domain)/Phosphotyrosine-binding domain (PTB)"/>
    <property type="match status" value="1"/>
</dbReference>
<dbReference type="EMBL" id="ML995850">
    <property type="protein sequence ID" value="KAF2767902.1"/>
    <property type="molecule type" value="Genomic_DNA"/>
</dbReference>
<feature type="compositionally biased region" description="Gly residues" evidence="2">
    <location>
        <begin position="99"/>
        <end position="108"/>
    </location>
</feature>
<dbReference type="OrthoDB" id="241990at2759"/>
<evidence type="ECO:0000256" key="1">
    <source>
        <dbReference type="ARBA" id="ARBA00009407"/>
    </source>
</evidence>
<proteinExistence type="inferred from homology"/>
<sequence length="870" mass="94561">MSLLLNEEFTLYRLRLGYLNSIHDGVGERLIHLNTSILSDPAFRQAGWELPEPATVKRCYSPPIPTTGAADYFARPRTRNEGRGYGLVDSPAEERPGEGRGGLISGHGGNEDVVPLSGLTEKGRRRRKTHGQKEQEDDSSDLSDDSDEEEGPAQSVRFAKMPTRNRSRTSPVRETLRAEAVGPEVNIITPSYRPRTSSLGATEAINQANAQANAQAAQVRTGRPRRDTTTSSEMSSDTEGLAPEKTFKKRLPTRPQRPALLSEKIAEEEPDDSELEDEYEEEDVEVAEASDLSDEFEHDGAPPSPGLPIVGEAEASEEVKKSLPSIPTAVTPTHKGSPKKSSKENLVKLPRLPPGRPMSIAPPTTGLLSMALKSPSGEASGGDDKPYRKFAELYGKGEAQPIWIKIYAPFSDSAEDPLQVPMRRQKDGDGGVPTVNELIGLALFRYDDEDYEPPLTGKDVKVENWELRMVEDGEVDMDFPALARTRPVTDFTSNNNRPPQRRMRDKPWDEFGLVRAADAEDDDEEETAPVEDQTPAEAPPMPTQQPPQAPQAPQAPAGPSRVPTHNPITGPSFAQLNSTMRKDSTNQLLDAPQTQTNTSTPRMGAAKTVAVNFTDPQSFQTQRITIPTTSDTYIAELFDVACARLRLDKALYVFKVRGTQSVAPGDRTVEALGANLNLDLVRRRFGAVGDFGLGLSGSPGSSSPNAPLELVPNTPPTAKDVKKKKGFGVLHAGLKGEGVVSSTATSLLDLTGAGHLGRRYHVLRKQPLSFAASHPRTLVITPEYMQILPGEEQGGGYGAIPQGKVTNVPMSSIVGVKVSRKHPKMMRVLVYREKETKRYDFECASHGEAEAIVGDIRVGLAEYGVGGDDV</sequence>
<dbReference type="GO" id="GO:0005546">
    <property type="term" value="F:phosphatidylinositol-4,5-bisphosphate binding"/>
    <property type="evidence" value="ECO:0007669"/>
    <property type="project" value="TreeGrafter"/>
</dbReference>
<feature type="domain" description="CRIM" evidence="3">
    <location>
        <begin position="367"/>
        <end position="522"/>
    </location>
</feature>
<dbReference type="Proteomes" id="UP000799436">
    <property type="component" value="Unassembled WGS sequence"/>
</dbReference>
<feature type="compositionally biased region" description="Acidic residues" evidence="2">
    <location>
        <begin position="519"/>
        <end position="529"/>
    </location>
</feature>
<evidence type="ECO:0000256" key="2">
    <source>
        <dbReference type="SAM" id="MobiDB-lite"/>
    </source>
</evidence>
<evidence type="ECO:0000259" key="3">
    <source>
        <dbReference type="Pfam" id="PF16978"/>
    </source>
</evidence>
<feature type="compositionally biased region" description="Acidic residues" evidence="2">
    <location>
        <begin position="135"/>
        <end position="151"/>
    </location>
</feature>
<keyword evidence="6" id="KW-1185">Reference proteome</keyword>
<organism evidence="5 6">
    <name type="scientific">Teratosphaeria nubilosa</name>
    <dbReference type="NCBI Taxonomy" id="161662"/>
    <lineage>
        <taxon>Eukaryota</taxon>
        <taxon>Fungi</taxon>
        <taxon>Dikarya</taxon>
        <taxon>Ascomycota</taxon>
        <taxon>Pezizomycotina</taxon>
        <taxon>Dothideomycetes</taxon>
        <taxon>Dothideomycetidae</taxon>
        <taxon>Mycosphaerellales</taxon>
        <taxon>Teratosphaeriaceae</taxon>
        <taxon>Teratosphaeria</taxon>
    </lineage>
</organism>
<feature type="domain" description="SIN1-type PH" evidence="4">
    <location>
        <begin position="758"/>
        <end position="860"/>
    </location>
</feature>
<feature type="compositionally biased region" description="Low complexity" evidence="2">
    <location>
        <begin position="229"/>
        <end position="239"/>
    </location>
</feature>
<feature type="compositionally biased region" description="Low complexity" evidence="2">
    <location>
        <begin position="206"/>
        <end position="218"/>
    </location>
</feature>
<comment type="similarity">
    <text evidence="1">Belongs to the SIN1 family.</text>
</comment>
<feature type="region of interest" description="Disordered" evidence="2">
    <location>
        <begin position="486"/>
        <end position="575"/>
    </location>
</feature>
<dbReference type="AlphaFoldDB" id="A0A6G1L5N6"/>
<evidence type="ECO:0000313" key="5">
    <source>
        <dbReference type="EMBL" id="KAF2767902.1"/>
    </source>
</evidence>
<evidence type="ECO:0000259" key="4">
    <source>
        <dbReference type="Pfam" id="PF16979"/>
    </source>
</evidence>
<evidence type="ECO:0008006" key="7">
    <source>
        <dbReference type="Google" id="ProtNLM"/>
    </source>
</evidence>
<dbReference type="Pfam" id="PF16979">
    <property type="entry name" value="SIN1_PH"/>
    <property type="match status" value="1"/>
</dbReference>
<dbReference type="InterPro" id="IPR008828">
    <property type="entry name" value="Sin1/Avo1"/>
</dbReference>
<dbReference type="PANTHER" id="PTHR13335:SF1">
    <property type="entry name" value="TARGET OF RAPAMYCIN COMPLEX 2 SUBUNIT MAPKAP1"/>
    <property type="match status" value="1"/>
</dbReference>
<protein>
    <recommendedName>
        <fullName evidence="7">SIN1-domain-containing protein</fullName>
    </recommendedName>
</protein>
<accession>A0A6G1L5N6</accession>
<dbReference type="InterPro" id="IPR011993">
    <property type="entry name" value="PH-like_dom_sf"/>
</dbReference>
<dbReference type="GO" id="GO:0005737">
    <property type="term" value="C:cytoplasm"/>
    <property type="evidence" value="ECO:0007669"/>
    <property type="project" value="TreeGrafter"/>
</dbReference>
<gene>
    <name evidence="5" type="ORF">EJ03DRAFT_328782</name>
</gene>